<dbReference type="Proteomes" id="UP000481858">
    <property type="component" value="Unassembled WGS sequence"/>
</dbReference>
<dbReference type="InParanoid" id="A0A7C8NC76"/>
<dbReference type="EMBL" id="WUBL01000009">
    <property type="protein sequence ID" value="KAF2971937.1"/>
    <property type="molecule type" value="Genomic_DNA"/>
</dbReference>
<protein>
    <submittedName>
        <fullName evidence="2">Uncharacterized protein</fullName>
    </submittedName>
</protein>
<accession>A0A7C8NC76</accession>
<keyword evidence="3" id="KW-1185">Reference proteome</keyword>
<dbReference type="OrthoDB" id="4697861at2759"/>
<dbReference type="AlphaFoldDB" id="A0A7C8NC76"/>
<proteinExistence type="predicted"/>
<evidence type="ECO:0000256" key="1">
    <source>
        <dbReference type="SAM" id="Phobius"/>
    </source>
</evidence>
<reference evidence="2 3" key="1">
    <citation type="submission" date="2019-12" db="EMBL/GenBank/DDBJ databases">
        <title>Draft genome sequence of the ascomycete Xylaria multiplex DSM 110363.</title>
        <authorList>
            <person name="Buettner E."/>
            <person name="Kellner H."/>
        </authorList>
    </citation>
    <scope>NUCLEOTIDE SEQUENCE [LARGE SCALE GENOMIC DNA]</scope>
    <source>
        <strain evidence="2 3">DSM 110363</strain>
    </source>
</reference>
<name>A0A7C8NC76_9PEZI</name>
<gene>
    <name evidence="2" type="ORF">GQX73_g1522</name>
</gene>
<sequence length="235" mass="26393">MPSRTRIVRLGASFVQGLSAVALIWTSLGFVILFCSCSVIVYADELNKSRQHILPISSDPPRTNFYSTKESRRKYKIVFFGQGPESMQSLQRALDWPRKRGEAGGLVTYDHPTRRDTMLINVHPKVESEKDGSNYMRALINGATAVVLALNLSDAESFEYIKGLNGFPQGQPGLLVAWRSLHQDLMVSEEEIRNFANQNGWDFAMDDDIVGAFEGLVRKMFAKPHPTGRTRILSQ</sequence>
<comment type="caution">
    <text evidence="2">The sequence shown here is derived from an EMBL/GenBank/DDBJ whole genome shotgun (WGS) entry which is preliminary data.</text>
</comment>
<organism evidence="2 3">
    <name type="scientific">Xylaria multiplex</name>
    <dbReference type="NCBI Taxonomy" id="323545"/>
    <lineage>
        <taxon>Eukaryota</taxon>
        <taxon>Fungi</taxon>
        <taxon>Dikarya</taxon>
        <taxon>Ascomycota</taxon>
        <taxon>Pezizomycotina</taxon>
        <taxon>Sordariomycetes</taxon>
        <taxon>Xylariomycetidae</taxon>
        <taxon>Xylariales</taxon>
        <taxon>Xylariaceae</taxon>
        <taxon>Xylaria</taxon>
    </lineage>
</organism>
<evidence type="ECO:0000313" key="2">
    <source>
        <dbReference type="EMBL" id="KAF2971937.1"/>
    </source>
</evidence>
<evidence type="ECO:0000313" key="3">
    <source>
        <dbReference type="Proteomes" id="UP000481858"/>
    </source>
</evidence>
<keyword evidence="1" id="KW-0472">Membrane</keyword>
<feature type="transmembrane region" description="Helical" evidence="1">
    <location>
        <begin position="20"/>
        <end position="43"/>
    </location>
</feature>
<keyword evidence="1" id="KW-0812">Transmembrane</keyword>
<keyword evidence="1" id="KW-1133">Transmembrane helix</keyword>